<evidence type="ECO:0000313" key="1">
    <source>
        <dbReference type="EMBL" id="RIV36659.1"/>
    </source>
</evidence>
<dbReference type="AlphaFoldDB" id="A0A3A1NDB9"/>
<keyword evidence="2" id="KW-1185">Reference proteome</keyword>
<sequence length="170" mass="19604">MRLDNRNKMLVGGFILSLAVSYQLAIKKILALRSAHLKNTELRERAKDMPRKLAALRQQEMQLDAQFKKLYLESSNFQNELLRFLNEQGSGHSVKIMDFKALHVIIEGNTTTRTYQFILEGNFTDILKVVHALETQGSFGGVTHMAFEKQKDPRQRKSYLQASLHLQQIE</sequence>
<evidence type="ECO:0000313" key="2">
    <source>
        <dbReference type="Proteomes" id="UP000266067"/>
    </source>
</evidence>
<organism evidence="1 2">
    <name type="scientific">Flagellimonas lutimaris</name>
    <dbReference type="NCBI Taxonomy" id="475082"/>
    <lineage>
        <taxon>Bacteria</taxon>
        <taxon>Pseudomonadati</taxon>
        <taxon>Bacteroidota</taxon>
        <taxon>Flavobacteriia</taxon>
        <taxon>Flavobacteriales</taxon>
        <taxon>Flavobacteriaceae</taxon>
        <taxon>Flagellimonas</taxon>
    </lineage>
</organism>
<proteinExistence type="predicted"/>
<dbReference type="RefSeq" id="WP_119606401.1">
    <property type="nucleotide sequence ID" value="NZ_QXFH01000062.1"/>
</dbReference>
<dbReference type="Proteomes" id="UP000266067">
    <property type="component" value="Unassembled WGS sequence"/>
</dbReference>
<comment type="caution">
    <text evidence="1">The sequence shown here is derived from an EMBL/GenBank/DDBJ whole genome shotgun (WGS) entry which is preliminary data.</text>
</comment>
<reference evidence="1 2" key="1">
    <citation type="submission" date="2018-08" db="EMBL/GenBank/DDBJ databases">
        <title>Proposal of Muricauda 72 sp.nov. and Muricauda NH166 sp.nov., isolated from seawater.</title>
        <authorList>
            <person name="Cheng H."/>
            <person name="Wu Y.-H."/>
            <person name="Guo L.-L."/>
            <person name="Xu X.-W."/>
        </authorList>
    </citation>
    <scope>NUCLEOTIDE SEQUENCE [LARGE SCALE GENOMIC DNA]</scope>
    <source>
        <strain evidence="1 2">KCTC 22173</strain>
    </source>
</reference>
<dbReference type="OrthoDB" id="1343945at2"/>
<name>A0A3A1NDB9_9FLAO</name>
<dbReference type="EMBL" id="QXFH01000062">
    <property type="protein sequence ID" value="RIV36659.1"/>
    <property type="molecule type" value="Genomic_DNA"/>
</dbReference>
<gene>
    <name evidence="1" type="ORF">D2V08_01730</name>
</gene>
<accession>A0A3A1NDB9</accession>
<protein>
    <submittedName>
        <fullName evidence="1">Uncharacterized protein</fullName>
    </submittedName>
</protein>